<evidence type="ECO:0000313" key="3">
    <source>
        <dbReference type="Proteomes" id="UP000275846"/>
    </source>
</evidence>
<proteinExistence type="predicted"/>
<reference evidence="2 3" key="2">
    <citation type="submission" date="2018-11" db="EMBL/GenBank/DDBJ databases">
        <authorList>
            <consortium name="Pathogen Informatics"/>
        </authorList>
    </citation>
    <scope>NUCLEOTIDE SEQUENCE [LARGE SCALE GENOMIC DNA]</scope>
    <source>
        <strain evidence="2 3">NST_G2</strain>
    </source>
</reference>
<dbReference type="Proteomes" id="UP000275846">
    <property type="component" value="Unassembled WGS sequence"/>
</dbReference>
<dbReference type="AlphaFoldDB" id="A0A183SFL5"/>
<feature type="compositionally biased region" description="Polar residues" evidence="1">
    <location>
        <begin position="103"/>
        <end position="115"/>
    </location>
</feature>
<accession>A0A183SFL5</accession>
<feature type="region of interest" description="Disordered" evidence="1">
    <location>
        <begin position="103"/>
        <end position="155"/>
    </location>
</feature>
<organism evidence="4">
    <name type="scientific">Schistocephalus solidus</name>
    <name type="common">Tapeworm</name>
    <dbReference type="NCBI Taxonomy" id="70667"/>
    <lineage>
        <taxon>Eukaryota</taxon>
        <taxon>Metazoa</taxon>
        <taxon>Spiralia</taxon>
        <taxon>Lophotrochozoa</taxon>
        <taxon>Platyhelminthes</taxon>
        <taxon>Cestoda</taxon>
        <taxon>Eucestoda</taxon>
        <taxon>Diphyllobothriidea</taxon>
        <taxon>Diphyllobothriidae</taxon>
        <taxon>Schistocephalus</taxon>
    </lineage>
</organism>
<dbReference type="OrthoDB" id="6246920at2759"/>
<evidence type="ECO:0000313" key="4">
    <source>
        <dbReference type="WBParaSite" id="SSLN_0000311301-mRNA-1"/>
    </source>
</evidence>
<name>A0A183SFL5_SCHSO</name>
<keyword evidence="3" id="KW-1185">Reference proteome</keyword>
<evidence type="ECO:0000256" key="1">
    <source>
        <dbReference type="SAM" id="MobiDB-lite"/>
    </source>
</evidence>
<evidence type="ECO:0000313" key="2">
    <source>
        <dbReference type="EMBL" id="VDL89398.1"/>
    </source>
</evidence>
<gene>
    <name evidence="2" type="ORF">SSLN_LOCUS3013</name>
</gene>
<dbReference type="EMBL" id="UYSU01032402">
    <property type="protein sequence ID" value="VDL89398.1"/>
    <property type="molecule type" value="Genomic_DNA"/>
</dbReference>
<sequence>MPGWSARPRRSKGARTTKNGSFITAIKTVYGNPVKGTAPLLSADKTNLINEKTKILNRWAEHFQSALNRPSTITDATIDRLPGVETNADLDLPSPLQETIRAVQQRSSGKASGSNKIPAGIYKHGDEPAHSTVPGEMDSRISRTPQTETPHPEKGQLEEVGFGYTFFWSGRPKAERRDAAVTFHIRNIVGRLPCLLQGINDRLMSHSLPLRGEKFATIISAYALHNDEL</sequence>
<protein>
    <submittedName>
        <fullName evidence="2 4">Uncharacterized protein</fullName>
    </submittedName>
</protein>
<dbReference type="WBParaSite" id="SSLN_0000311301-mRNA-1">
    <property type="protein sequence ID" value="SSLN_0000311301-mRNA-1"/>
    <property type="gene ID" value="SSLN_0000311301"/>
</dbReference>
<reference evidence="4" key="1">
    <citation type="submission" date="2016-06" db="UniProtKB">
        <authorList>
            <consortium name="WormBaseParasite"/>
        </authorList>
    </citation>
    <scope>IDENTIFICATION</scope>
</reference>